<proteinExistence type="predicted"/>
<dbReference type="OrthoDB" id="5408296at2759"/>
<feature type="compositionally biased region" description="Low complexity" evidence="1">
    <location>
        <begin position="218"/>
        <end position="228"/>
    </location>
</feature>
<dbReference type="Proteomes" id="UP000509510">
    <property type="component" value="Chromosome I"/>
</dbReference>
<evidence type="ECO:0008006" key="4">
    <source>
        <dbReference type="Google" id="ProtNLM"/>
    </source>
</evidence>
<name>A0A7H8QIK6_TALRU</name>
<protein>
    <recommendedName>
        <fullName evidence="4">RNA recognition motif-containing protein</fullName>
    </recommendedName>
</protein>
<accession>A0A7H8QIK6</accession>
<dbReference type="EMBL" id="CP055898">
    <property type="protein sequence ID" value="QKX53746.1"/>
    <property type="molecule type" value="Genomic_DNA"/>
</dbReference>
<evidence type="ECO:0000256" key="1">
    <source>
        <dbReference type="SAM" id="MobiDB-lite"/>
    </source>
</evidence>
<evidence type="ECO:0000313" key="3">
    <source>
        <dbReference type="Proteomes" id="UP000509510"/>
    </source>
</evidence>
<evidence type="ECO:0000313" key="2">
    <source>
        <dbReference type="EMBL" id="QKX53746.1"/>
    </source>
</evidence>
<dbReference type="GeneID" id="55988339"/>
<gene>
    <name evidence="2" type="ORF">TRUGW13939_00826</name>
</gene>
<feature type="region of interest" description="Disordered" evidence="1">
    <location>
        <begin position="186"/>
        <end position="250"/>
    </location>
</feature>
<feature type="region of interest" description="Disordered" evidence="1">
    <location>
        <begin position="274"/>
        <end position="298"/>
    </location>
</feature>
<feature type="compositionally biased region" description="Polar residues" evidence="1">
    <location>
        <begin position="188"/>
        <end position="215"/>
    </location>
</feature>
<dbReference type="KEGG" id="trg:TRUGW13939_00826"/>
<reference evidence="3" key="1">
    <citation type="submission" date="2020-06" db="EMBL/GenBank/DDBJ databases">
        <title>A chromosome-scale genome assembly of Talaromyces rugulosus W13939.</title>
        <authorList>
            <person name="Wang B."/>
            <person name="Guo L."/>
            <person name="Ye K."/>
            <person name="Wang L."/>
        </authorList>
    </citation>
    <scope>NUCLEOTIDE SEQUENCE [LARGE SCALE GENOMIC DNA]</scope>
    <source>
        <strain evidence="3">W13939</strain>
    </source>
</reference>
<keyword evidence="3" id="KW-1185">Reference proteome</keyword>
<sequence length="463" mass="50358">MPPLPGEDLLLTVFADLHYYFTAPSPKPTYHRFDKGSYLYVYHDAARGSARVEVANNPGTNDQDAFNGALDNVQIVHSTRFPTLCTLTVGAQVENSPVSSHGSPLGTQDQWLLPFTDPRDNSSRRFRLHTLDIYFWTTDDVDQFLDAVQRLLPAQQVETDRPSHVQPQEGQGVSSVVEKLENVAITDPSYQNGQTRDSQSQSNPVARETTSQEAQNFAPLAYNPAAPAAPEPIKHREKTPPPPDGVEGTGLSAAVAVDQGIYHPQAHIPGGFSQQQAQAVPGLSQYRYSSPPPSAGLPPTQTLPASPGFVAPPLASPPPVQSVGMSFAPPPQNPNAHLFSQGHDTQQAHVPQHYAHASQNSLQGNYLPSQGHGIEDERVAIGGYSQYSYGQHIQQHPGAMNSEYDIHSQVYRPTESEAKGSIQKNAKKAMANPNSRSHKLEDKAGKVENKVNGFLKRLEKSIG</sequence>
<dbReference type="AlphaFoldDB" id="A0A7H8QIK6"/>
<feature type="region of interest" description="Disordered" evidence="1">
    <location>
        <begin position="418"/>
        <end position="445"/>
    </location>
</feature>
<dbReference type="RefSeq" id="XP_035339925.1">
    <property type="nucleotide sequence ID" value="XM_035484032.1"/>
</dbReference>
<organism evidence="2 3">
    <name type="scientific">Talaromyces rugulosus</name>
    <name type="common">Penicillium rugulosum</name>
    <dbReference type="NCBI Taxonomy" id="121627"/>
    <lineage>
        <taxon>Eukaryota</taxon>
        <taxon>Fungi</taxon>
        <taxon>Dikarya</taxon>
        <taxon>Ascomycota</taxon>
        <taxon>Pezizomycotina</taxon>
        <taxon>Eurotiomycetes</taxon>
        <taxon>Eurotiomycetidae</taxon>
        <taxon>Eurotiales</taxon>
        <taxon>Trichocomaceae</taxon>
        <taxon>Talaromyces</taxon>
        <taxon>Talaromyces sect. Islandici</taxon>
    </lineage>
</organism>